<evidence type="ECO:0000313" key="2">
    <source>
        <dbReference type="EMBL" id="KAJ1110722.1"/>
    </source>
</evidence>
<organism evidence="2 3">
    <name type="scientific">Pleurodeles waltl</name>
    <name type="common">Iberian ribbed newt</name>
    <dbReference type="NCBI Taxonomy" id="8319"/>
    <lineage>
        <taxon>Eukaryota</taxon>
        <taxon>Metazoa</taxon>
        <taxon>Chordata</taxon>
        <taxon>Craniata</taxon>
        <taxon>Vertebrata</taxon>
        <taxon>Euteleostomi</taxon>
        <taxon>Amphibia</taxon>
        <taxon>Batrachia</taxon>
        <taxon>Caudata</taxon>
        <taxon>Salamandroidea</taxon>
        <taxon>Salamandridae</taxon>
        <taxon>Pleurodelinae</taxon>
        <taxon>Pleurodeles</taxon>
    </lineage>
</organism>
<evidence type="ECO:0000256" key="1">
    <source>
        <dbReference type="SAM" id="MobiDB-lite"/>
    </source>
</evidence>
<feature type="compositionally biased region" description="Basic and acidic residues" evidence="1">
    <location>
        <begin position="43"/>
        <end position="54"/>
    </location>
</feature>
<feature type="region of interest" description="Disordered" evidence="1">
    <location>
        <begin position="31"/>
        <end position="61"/>
    </location>
</feature>
<keyword evidence="3" id="KW-1185">Reference proteome</keyword>
<accession>A0AAV7N5Y5</accession>
<protein>
    <submittedName>
        <fullName evidence="2">Uncharacterized protein</fullName>
    </submittedName>
</protein>
<reference evidence="2" key="1">
    <citation type="journal article" date="2022" name="bioRxiv">
        <title>Sequencing and chromosome-scale assembly of the giantPleurodeles waltlgenome.</title>
        <authorList>
            <person name="Brown T."/>
            <person name="Elewa A."/>
            <person name="Iarovenko S."/>
            <person name="Subramanian E."/>
            <person name="Araus A.J."/>
            <person name="Petzold A."/>
            <person name="Susuki M."/>
            <person name="Suzuki K.-i.T."/>
            <person name="Hayashi T."/>
            <person name="Toyoda A."/>
            <person name="Oliveira C."/>
            <person name="Osipova E."/>
            <person name="Leigh N.D."/>
            <person name="Simon A."/>
            <person name="Yun M.H."/>
        </authorList>
    </citation>
    <scope>NUCLEOTIDE SEQUENCE</scope>
    <source>
        <strain evidence="2">20211129_DDA</strain>
        <tissue evidence="2">Liver</tissue>
    </source>
</reference>
<dbReference type="AlphaFoldDB" id="A0AAV7N5Y5"/>
<gene>
    <name evidence="2" type="ORF">NDU88_008070</name>
</gene>
<dbReference type="EMBL" id="JANPWB010000013">
    <property type="protein sequence ID" value="KAJ1110722.1"/>
    <property type="molecule type" value="Genomic_DNA"/>
</dbReference>
<sequence>MESLNKAEAQAMGHTTKADFTKMVESILKVSRRSSSLGLPRRPQQDRMDTDRRKSSSRAASQPRMLAPFYLRCPEVLRQWLKGHHEGIECHCTKGIPTITDFEFNTFMEAWRGGPAQILVLIIVSSQKPTLSAKLEEFTHNMYITAQRGRLAPCIKVHILPFTSLSRDSFLLTYVSYSLRLI</sequence>
<feature type="compositionally biased region" description="Low complexity" evidence="1">
    <location>
        <begin position="33"/>
        <end position="42"/>
    </location>
</feature>
<comment type="caution">
    <text evidence="2">The sequence shown here is derived from an EMBL/GenBank/DDBJ whole genome shotgun (WGS) entry which is preliminary data.</text>
</comment>
<dbReference type="Proteomes" id="UP001066276">
    <property type="component" value="Chromosome 9"/>
</dbReference>
<evidence type="ECO:0000313" key="3">
    <source>
        <dbReference type="Proteomes" id="UP001066276"/>
    </source>
</evidence>
<proteinExistence type="predicted"/>
<name>A0AAV7N5Y5_PLEWA</name>